<keyword evidence="1" id="KW-0732">Signal</keyword>
<reference evidence="3 4" key="1">
    <citation type="journal article" date="2015" name="Genome Announc.">
        <title>Draft Genome Sequence of Filamentous Marine Cyanobacterium Lyngbya confervoides Strain BDU141951.</title>
        <authorList>
            <person name="Chandrababunaidu M.M."/>
            <person name="Sen D."/>
            <person name="Tripathy S."/>
        </authorList>
    </citation>
    <scope>NUCLEOTIDE SEQUENCE [LARGE SCALE GENOMIC DNA]</scope>
    <source>
        <strain evidence="3 4">BDU141951</strain>
    </source>
</reference>
<keyword evidence="4" id="KW-1185">Reference proteome</keyword>
<dbReference type="CDD" id="cd12797">
    <property type="entry name" value="M23_peptidase"/>
    <property type="match status" value="1"/>
</dbReference>
<dbReference type="InterPro" id="IPR016047">
    <property type="entry name" value="M23ase_b-sheet_dom"/>
</dbReference>
<protein>
    <submittedName>
        <fullName evidence="3">M23 family metallopeptidase</fullName>
    </submittedName>
</protein>
<dbReference type="Proteomes" id="UP000031561">
    <property type="component" value="Unassembled WGS sequence"/>
</dbReference>
<comment type="caution">
    <text evidence="3">The sequence shown here is derived from an EMBL/GenBank/DDBJ whole genome shotgun (WGS) entry which is preliminary data.</text>
</comment>
<evidence type="ECO:0000313" key="3">
    <source>
        <dbReference type="EMBL" id="MCM1984719.1"/>
    </source>
</evidence>
<feature type="signal peptide" evidence="1">
    <location>
        <begin position="1"/>
        <end position="27"/>
    </location>
</feature>
<dbReference type="SUPFAM" id="SSF51261">
    <property type="entry name" value="Duplicated hybrid motif"/>
    <property type="match status" value="1"/>
</dbReference>
<dbReference type="EMBL" id="JTHE03000103">
    <property type="protein sequence ID" value="MCM1984719.1"/>
    <property type="molecule type" value="Genomic_DNA"/>
</dbReference>
<evidence type="ECO:0000256" key="1">
    <source>
        <dbReference type="SAM" id="SignalP"/>
    </source>
</evidence>
<feature type="domain" description="M23ase beta-sheet core" evidence="2">
    <location>
        <begin position="183"/>
        <end position="281"/>
    </location>
</feature>
<dbReference type="PANTHER" id="PTHR21666:SF290">
    <property type="entry name" value="PEPTIDASE M23 DOMAIN PROTEIN"/>
    <property type="match status" value="1"/>
</dbReference>
<dbReference type="InterPro" id="IPR050570">
    <property type="entry name" value="Cell_wall_metabolism_enzyme"/>
</dbReference>
<dbReference type="RefSeq" id="WP_166276875.1">
    <property type="nucleotide sequence ID" value="NZ_JTHE03000103.1"/>
</dbReference>
<dbReference type="Pfam" id="PF01551">
    <property type="entry name" value="Peptidase_M23"/>
    <property type="match status" value="1"/>
</dbReference>
<organism evidence="3 4">
    <name type="scientific">Lyngbya confervoides BDU141951</name>
    <dbReference type="NCBI Taxonomy" id="1574623"/>
    <lineage>
        <taxon>Bacteria</taxon>
        <taxon>Bacillati</taxon>
        <taxon>Cyanobacteriota</taxon>
        <taxon>Cyanophyceae</taxon>
        <taxon>Oscillatoriophycideae</taxon>
        <taxon>Oscillatoriales</taxon>
        <taxon>Microcoleaceae</taxon>
        <taxon>Lyngbya</taxon>
    </lineage>
</organism>
<sequence length="290" mass="31587">MMKPFQRFLPAIATLALSTLGTGASQAIEVTVSPKQPTLGETLSVIVTPDPGESLTTAPSVSVNGKEFPAFQIAANRWRALIPTTPLEQYGRRPLTVQGNQKQRNLMLWIGQRWFPTQSIWLPPSKQDDTGTDYEFDRMDALKAMVTPVKHWSGPFIRPNNGPLSTGFGVRRYYNGVFANDYYHRGLDYAGYAGSPVLAAAQGKVVLVGREANGFEIHGNSVGIDHGQGVITIYIHLQDISVQEGQMVSPGQKIGTVGSTGASTGPHLHYGFYVNGQAVDPAQWQAQNFE</sequence>
<dbReference type="AlphaFoldDB" id="A0ABD4T869"/>
<dbReference type="PANTHER" id="PTHR21666">
    <property type="entry name" value="PEPTIDASE-RELATED"/>
    <property type="match status" value="1"/>
</dbReference>
<evidence type="ECO:0000259" key="2">
    <source>
        <dbReference type="Pfam" id="PF01551"/>
    </source>
</evidence>
<gene>
    <name evidence="3" type="ORF">QQ91_0018000</name>
</gene>
<dbReference type="InterPro" id="IPR011055">
    <property type="entry name" value="Dup_hybrid_motif"/>
</dbReference>
<evidence type="ECO:0000313" key="4">
    <source>
        <dbReference type="Proteomes" id="UP000031561"/>
    </source>
</evidence>
<feature type="chain" id="PRO_5044853469" evidence="1">
    <location>
        <begin position="28"/>
        <end position="290"/>
    </location>
</feature>
<accession>A0ABD4T869</accession>
<dbReference type="Gene3D" id="2.70.70.10">
    <property type="entry name" value="Glucose Permease (Domain IIA)"/>
    <property type="match status" value="1"/>
</dbReference>
<name>A0ABD4T869_9CYAN</name>
<proteinExistence type="predicted"/>